<proteinExistence type="predicted"/>
<reference evidence="2" key="1">
    <citation type="submission" date="2022-03" db="EMBL/GenBank/DDBJ databases">
        <authorList>
            <person name="Tunstrom K."/>
        </authorList>
    </citation>
    <scope>NUCLEOTIDE SEQUENCE</scope>
</reference>
<dbReference type="EMBL" id="CAKOGL010000005">
    <property type="protein sequence ID" value="CAH2086749.1"/>
    <property type="molecule type" value="Genomic_DNA"/>
</dbReference>
<name>A0AAU9TGN7_EUPED</name>
<dbReference type="PANTHER" id="PTHR33332">
    <property type="entry name" value="REVERSE TRANSCRIPTASE DOMAIN-CONTAINING PROTEIN"/>
    <property type="match status" value="1"/>
</dbReference>
<evidence type="ECO:0000313" key="3">
    <source>
        <dbReference type="Proteomes" id="UP001153954"/>
    </source>
</evidence>
<accession>A0AAU9TGN7</accession>
<protein>
    <recommendedName>
        <fullName evidence="1">Reverse transcriptase domain-containing protein</fullName>
    </recommendedName>
</protein>
<evidence type="ECO:0000313" key="2">
    <source>
        <dbReference type="EMBL" id="CAH2086749.1"/>
    </source>
</evidence>
<dbReference type="InterPro" id="IPR000477">
    <property type="entry name" value="RT_dom"/>
</dbReference>
<keyword evidence="3" id="KW-1185">Reference proteome</keyword>
<feature type="domain" description="Reverse transcriptase" evidence="1">
    <location>
        <begin position="1"/>
        <end position="112"/>
    </location>
</feature>
<gene>
    <name evidence="2" type="ORF">EEDITHA_LOCUS3083</name>
</gene>
<dbReference type="Pfam" id="PF00078">
    <property type="entry name" value="RVT_1"/>
    <property type="match status" value="1"/>
</dbReference>
<dbReference type="AlphaFoldDB" id="A0AAU9TGN7"/>
<evidence type="ECO:0000259" key="1">
    <source>
        <dbReference type="PROSITE" id="PS50878"/>
    </source>
</evidence>
<organism evidence="2 3">
    <name type="scientific">Euphydryas editha</name>
    <name type="common">Edith's checkerspot</name>
    <dbReference type="NCBI Taxonomy" id="104508"/>
    <lineage>
        <taxon>Eukaryota</taxon>
        <taxon>Metazoa</taxon>
        <taxon>Ecdysozoa</taxon>
        <taxon>Arthropoda</taxon>
        <taxon>Hexapoda</taxon>
        <taxon>Insecta</taxon>
        <taxon>Pterygota</taxon>
        <taxon>Neoptera</taxon>
        <taxon>Endopterygota</taxon>
        <taxon>Lepidoptera</taxon>
        <taxon>Glossata</taxon>
        <taxon>Ditrysia</taxon>
        <taxon>Papilionoidea</taxon>
        <taxon>Nymphalidae</taxon>
        <taxon>Nymphalinae</taxon>
        <taxon>Euphydryas</taxon>
    </lineage>
</organism>
<comment type="caution">
    <text evidence="2">The sequence shown here is derived from an EMBL/GenBank/DDBJ whole genome shotgun (WGS) entry which is preliminary data.</text>
</comment>
<dbReference type="Proteomes" id="UP001153954">
    <property type="component" value="Unassembled WGS sequence"/>
</dbReference>
<sequence length="112" mass="12677">MDNTKLTAMVLLDFNSAFNSVDLDLLIGTFRAVNIPSTVLDWFQSYLFERQHCVKTNDVSSDWLDLTAGVPQGDVLSPLLFSIFIKNISKAISSPFHLYADDLQIHQHFELT</sequence>
<dbReference type="PROSITE" id="PS50878">
    <property type="entry name" value="RT_POL"/>
    <property type="match status" value="1"/>
</dbReference>